<keyword evidence="1" id="KW-0472">Membrane</keyword>
<dbReference type="InterPro" id="IPR012429">
    <property type="entry name" value="HGSNAT_cat"/>
</dbReference>
<feature type="transmembrane region" description="Helical" evidence="1">
    <location>
        <begin position="121"/>
        <end position="140"/>
    </location>
</feature>
<dbReference type="PANTHER" id="PTHR31061">
    <property type="entry name" value="LD22376P"/>
    <property type="match status" value="1"/>
</dbReference>
<evidence type="ECO:0000313" key="3">
    <source>
        <dbReference type="EMBL" id="ADW69499.1"/>
    </source>
</evidence>
<dbReference type="Pfam" id="PF07786">
    <property type="entry name" value="HGSNAT_cat"/>
    <property type="match status" value="1"/>
</dbReference>
<dbReference type="AlphaFoldDB" id="E8X5F2"/>
<name>E8X5F2_GRATM</name>
<keyword evidence="1" id="KW-1133">Transmembrane helix</keyword>
<dbReference type="HOGENOM" id="CLU_029171_4_0_0"/>
<feature type="transmembrane region" description="Helical" evidence="1">
    <location>
        <begin position="243"/>
        <end position="261"/>
    </location>
</feature>
<dbReference type="EMBL" id="CP002480">
    <property type="protein sequence ID" value="ADW69499.1"/>
    <property type="molecule type" value="Genomic_DNA"/>
</dbReference>
<feature type="transmembrane region" description="Helical" evidence="1">
    <location>
        <begin position="60"/>
        <end position="77"/>
    </location>
</feature>
<gene>
    <name evidence="3" type="ordered locus">AciX9_2466</name>
</gene>
<dbReference type="Proteomes" id="UP000000343">
    <property type="component" value="Chromosome"/>
</dbReference>
<feature type="transmembrane region" description="Helical" evidence="1">
    <location>
        <begin position="147"/>
        <end position="167"/>
    </location>
</feature>
<sequence length="391" mass="41918">MTSAPSVLPFVRVAPRVLSIDVLRGLTIALMILVNDPGDAGCVYPQLQHAEWNGYTAADLVFPNFLFLGGASLVFSLQGRIERGADRWELARGLGRRGVNLIALKLVLAMLPSFRLRRIRIFGVLFRTAVCSVAGGLILLGTLEIPMLVGIVGAMLTGYYGALRISFGRMNAPLLDPENNLAAALDRKVAHLLHGELHTGALYNVTHDPEGLLSSVPAVGTTLLGAVAALVMRHPRLTQGQKVGVLAASGVGALGVGSVWGRSFPVNKNLWTSSYVLVAGGWSLLALGGIYWCLDVRRPSARTLRAIRPAQIFGANALVAYAVSVAGHKVARTVHVPCDGHSVSLRTFAYRRGFARGGSTRLRSLGFAVAYAAVCFLPNLILWRRKVFVKI</sequence>
<feature type="transmembrane region" description="Helical" evidence="1">
    <location>
        <begin position="306"/>
        <end position="327"/>
    </location>
</feature>
<feature type="domain" description="Heparan-alpha-glucosaminide N-acetyltransferase catalytic" evidence="2">
    <location>
        <begin position="16"/>
        <end position="156"/>
    </location>
</feature>
<accession>E8X5F2</accession>
<evidence type="ECO:0000313" key="4">
    <source>
        <dbReference type="Proteomes" id="UP000000343"/>
    </source>
</evidence>
<evidence type="ECO:0000259" key="2">
    <source>
        <dbReference type="Pfam" id="PF07786"/>
    </source>
</evidence>
<keyword evidence="4" id="KW-1185">Reference proteome</keyword>
<dbReference type="eggNOG" id="COG4299">
    <property type="taxonomic scope" value="Bacteria"/>
</dbReference>
<dbReference type="STRING" id="1198114.AciX9_2466"/>
<dbReference type="KEGG" id="acm:AciX9_2466"/>
<feature type="transmembrane region" description="Helical" evidence="1">
    <location>
        <begin position="273"/>
        <end position="294"/>
    </location>
</feature>
<reference evidence="4" key="1">
    <citation type="submission" date="2011-01" db="EMBL/GenBank/DDBJ databases">
        <title>Complete sequence of chromosome of Acidobacterium sp. MP5ACTX9.</title>
        <authorList>
            <consortium name="US DOE Joint Genome Institute"/>
            <person name="Lucas S."/>
            <person name="Copeland A."/>
            <person name="Lapidus A."/>
            <person name="Cheng J.-F."/>
            <person name="Goodwin L."/>
            <person name="Pitluck S."/>
            <person name="Teshima H."/>
            <person name="Detter J.C."/>
            <person name="Han C."/>
            <person name="Tapia R."/>
            <person name="Land M."/>
            <person name="Hauser L."/>
            <person name="Kyrpides N."/>
            <person name="Ivanova N."/>
            <person name="Ovchinnikova G."/>
            <person name="Pagani I."/>
            <person name="Rawat S.R."/>
            <person name="Mannisto M."/>
            <person name="Haggblom M.M."/>
            <person name="Woyke T."/>
        </authorList>
    </citation>
    <scope>NUCLEOTIDE SEQUENCE [LARGE SCALE GENOMIC DNA]</scope>
    <source>
        <strain evidence="4">MP5ACTX9</strain>
    </source>
</reference>
<organism evidence="4">
    <name type="scientific">Granulicella tundricola (strain ATCC BAA-1859 / DSM 23138 / MP5ACTX9)</name>
    <dbReference type="NCBI Taxonomy" id="1198114"/>
    <lineage>
        <taxon>Bacteria</taxon>
        <taxon>Pseudomonadati</taxon>
        <taxon>Acidobacteriota</taxon>
        <taxon>Terriglobia</taxon>
        <taxon>Terriglobales</taxon>
        <taxon>Acidobacteriaceae</taxon>
        <taxon>Granulicella</taxon>
    </lineage>
</organism>
<protein>
    <recommendedName>
        <fullName evidence="2">Heparan-alpha-glucosaminide N-acetyltransferase catalytic domain-containing protein</fullName>
    </recommendedName>
</protein>
<feature type="transmembrane region" description="Helical" evidence="1">
    <location>
        <begin position="364"/>
        <end position="383"/>
    </location>
</feature>
<keyword evidence="1" id="KW-0812">Transmembrane</keyword>
<evidence type="ECO:0000256" key="1">
    <source>
        <dbReference type="SAM" id="Phobius"/>
    </source>
</evidence>
<dbReference type="RefSeq" id="WP_013580815.1">
    <property type="nucleotide sequence ID" value="NC_015064.1"/>
</dbReference>
<proteinExistence type="predicted"/>
<dbReference type="PaxDb" id="1198114-AciX9_2466"/>
<dbReference type="PANTHER" id="PTHR31061:SF24">
    <property type="entry name" value="LD22376P"/>
    <property type="match status" value="1"/>
</dbReference>